<evidence type="ECO:0000259" key="4">
    <source>
        <dbReference type="PROSITE" id="PS50893"/>
    </source>
</evidence>
<dbReference type="InterPro" id="IPR017871">
    <property type="entry name" value="ABC_transporter-like_CS"/>
</dbReference>
<keyword evidence="2" id="KW-0547">Nucleotide-binding</keyword>
<dbReference type="GO" id="GO:0005524">
    <property type="term" value="F:ATP binding"/>
    <property type="evidence" value="ECO:0007669"/>
    <property type="project" value="UniProtKB-KW"/>
</dbReference>
<dbReference type="PROSITE" id="PS50893">
    <property type="entry name" value="ABC_TRANSPORTER_2"/>
    <property type="match status" value="1"/>
</dbReference>
<proteinExistence type="predicted"/>
<dbReference type="Proteomes" id="UP001589785">
    <property type="component" value="Unassembled WGS sequence"/>
</dbReference>
<evidence type="ECO:0000256" key="1">
    <source>
        <dbReference type="ARBA" id="ARBA00022448"/>
    </source>
</evidence>
<dbReference type="Pfam" id="PF00005">
    <property type="entry name" value="ABC_tran"/>
    <property type="match status" value="1"/>
</dbReference>
<comment type="caution">
    <text evidence="5">The sequence shown here is derived from an EMBL/GenBank/DDBJ whole genome shotgun (WGS) entry which is preliminary data.</text>
</comment>
<feature type="domain" description="ABC transporter" evidence="4">
    <location>
        <begin position="6"/>
        <end position="241"/>
    </location>
</feature>
<reference evidence="5 6" key="1">
    <citation type="submission" date="2024-09" db="EMBL/GenBank/DDBJ databases">
        <authorList>
            <person name="Sun Q."/>
            <person name="Mori K."/>
        </authorList>
    </citation>
    <scope>NUCLEOTIDE SEQUENCE [LARGE SCALE GENOMIC DNA]</scope>
    <source>
        <strain evidence="5 6">CCM 7224</strain>
    </source>
</reference>
<organism evidence="5 6">
    <name type="scientific">Geobacillus jurassicus</name>
    <dbReference type="NCBI Taxonomy" id="235932"/>
    <lineage>
        <taxon>Bacteria</taxon>
        <taxon>Bacillati</taxon>
        <taxon>Bacillota</taxon>
        <taxon>Bacilli</taxon>
        <taxon>Bacillales</taxon>
        <taxon>Anoxybacillaceae</taxon>
        <taxon>Geobacillus</taxon>
    </lineage>
</organism>
<dbReference type="InterPro" id="IPR003439">
    <property type="entry name" value="ABC_transporter-like_ATP-bd"/>
</dbReference>
<evidence type="ECO:0000313" key="6">
    <source>
        <dbReference type="Proteomes" id="UP001589785"/>
    </source>
</evidence>
<keyword evidence="6" id="KW-1185">Reference proteome</keyword>
<keyword evidence="1" id="KW-0813">Transport</keyword>
<keyword evidence="3 5" id="KW-0067">ATP-binding</keyword>
<protein>
    <submittedName>
        <fullName evidence="5">ABC transporter ATP-binding protein</fullName>
    </submittedName>
</protein>
<dbReference type="PANTHER" id="PTHR42788">
    <property type="entry name" value="TAURINE IMPORT ATP-BINDING PROTEIN-RELATED"/>
    <property type="match status" value="1"/>
</dbReference>
<name>A0ABV6GUZ1_9BACL</name>
<dbReference type="PANTHER" id="PTHR42788:SF21">
    <property type="entry name" value="ABC TRANSPORTER ATP-BINDING PROTEIN"/>
    <property type="match status" value="1"/>
</dbReference>
<accession>A0ABV6GUZ1</accession>
<dbReference type="EMBL" id="JBHLVN010000071">
    <property type="protein sequence ID" value="MFC0298311.1"/>
    <property type="molecule type" value="Genomic_DNA"/>
</dbReference>
<dbReference type="InterPro" id="IPR003593">
    <property type="entry name" value="AAA+_ATPase"/>
</dbReference>
<dbReference type="SUPFAM" id="SSF52540">
    <property type="entry name" value="P-loop containing nucleoside triphosphate hydrolases"/>
    <property type="match status" value="1"/>
</dbReference>
<dbReference type="InterPro" id="IPR050166">
    <property type="entry name" value="ABC_transporter_ATP-bind"/>
</dbReference>
<sequence length="271" mass="29957">MFLSIDRLSHTYFTKTTAVTALDDVSLSVEKGEFVSFLGPSGCGKTTLLSIIAGLIEPTEGSVRMEGRPLWPNGTDAPAARRAVGYMLQQDCLFPWKTIEENILLGLKMTRTLTAQTKERALALLAEIGLAGVESYYPSQLSGGMRQRAALVRTLATDPKLLLLDEPFSALDQQTKLKLEELVWKTLKQYEKTAVLVTHDIEEAIAMSDRIFLFSPRPGRLAKTFVIPDDLRGRPPLAARQHPAFSALFQSIWKEMEALESDPSTYPGAAQ</sequence>
<evidence type="ECO:0000256" key="2">
    <source>
        <dbReference type="ARBA" id="ARBA00022741"/>
    </source>
</evidence>
<evidence type="ECO:0000256" key="3">
    <source>
        <dbReference type="ARBA" id="ARBA00022840"/>
    </source>
</evidence>
<dbReference type="PROSITE" id="PS00211">
    <property type="entry name" value="ABC_TRANSPORTER_1"/>
    <property type="match status" value="1"/>
</dbReference>
<dbReference type="RefSeq" id="WP_066229885.1">
    <property type="nucleotide sequence ID" value="NZ_JBHLVN010000071.1"/>
</dbReference>
<dbReference type="CDD" id="cd03293">
    <property type="entry name" value="ABC_NrtD_SsuB_transporters"/>
    <property type="match status" value="1"/>
</dbReference>
<dbReference type="Gene3D" id="3.40.50.300">
    <property type="entry name" value="P-loop containing nucleotide triphosphate hydrolases"/>
    <property type="match status" value="1"/>
</dbReference>
<gene>
    <name evidence="5" type="ORF">ACFFHQ_12905</name>
</gene>
<dbReference type="InterPro" id="IPR027417">
    <property type="entry name" value="P-loop_NTPase"/>
</dbReference>
<dbReference type="SMART" id="SM00382">
    <property type="entry name" value="AAA"/>
    <property type="match status" value="1"/>
</dbReference>
<evidence type="ECO:0000313" key="5">
    <source>
        <dbReference type="EMBL" id="MFC0298311.1"/>
    </source>
</evidence>